<dbReference type="GO" id="GO:0016757">
    <property type="term" value="F:glycosyltransferase activity"/>
    <property type="evidence" value="ECO:0007669"/>
    <property type="project" value="UniProtKB-KW"/>
</dbReference>
<evidence type="ECO:0000256" key="1">
    <source>
        <dbReference type="ARBA" id="ARBA00022676"/>
    </source>
</evidence>
<keyword evidence="1 4" id="KW-0328">Glycosyltransferase</keyword>
<dbReference type="Proteomes" id="UP000318995">
    <property type="component" value="Unassembled WGS sequence"/>
</dbReference>
<accession>A0A5C5VUW3</accession>
<evidence type="ECO:0000313" key="5">
    <source>
        <dbReference type="Proteomes" id="UP000318995"/>
    </source>
</evidence>
<dbReference type="PANTHER" id="PTHR34106:SF5">
    <property type="entry name" value="GLYCOSIDASE"/>
    <property type="match status" value="1"/>
</dbReference>
<dbReference type="AlphaFoldDB" id="A0A5C5VUW3"/>
<organism evidence="4 5">
    <name type="scientific">Botrimarina hoheduenensis</name>
    <dbReference type="NCBI Taxonomy" id="2528000"/>
    <lineage>
        <taxon>Bacteria</taxon>
        <taxon>Pseudomonadati</taxon>
        <taxon>Planctomycetota</taxon>
        <taxon>Planctomycetia</taxon>
        <taxon>Pirellulales</taxon>
        <taxon>Lacipirellulaceae</taxon>
        <taxon>Botrimarina</taxon>
    </lineage>
</organism>
<dbReference type="RefSeq" id="WP_146575238.1">
    <property type="nucleotide sequence ID" value="NZ_SJPH01000009.1"/>
</dbReference>
<keyword evidence="5" id="KW-1185">Reference proteome</keyword>
<dbReference type="OrthoDB" id="9759709at2"/>
<dbReference type="EMBL" id="SJPH01000009">
    <property type="protein sequence ID" value="TWT41312.1"/>
    <property type="molecule type" value="Genomic_DNA"/>
</dbReference>
<proteinExistence type="inferred from homology"/>
<dbReference type="EC" id="2.4.1.-" evidence="4"/>
<sequence>MTDSKARQRVLSPDDLTPLDRAFQVIGVFNPGATRVVDETMLLARVAERPLPDQPGFVGLPRVGPSGAVTIDWEPEAAFDLSDPRVVRSKHDGVARLTSLSHLRVFRRGVGESEPWSAGSVFVPESPAEEYGVEDPRITTIDGIHWITYVAVSRHGAATAIASTSDFVRFERHGIIFPPENKDVVLFPRKIAGQYVALHRPTTKTDFCRPEVWIARSPDLLHWGGHEPLFQGISGWESDRTGAGAPPIELDEGWLVIYHGCGSSERPGDVGAYCAGAVLLDRDDPTRVLRRSREPLLRPIADFERSGFVPNVVFPTAVIDRETGLTIYYGAADTAVGVVDTSRDAVLASLH</sequence>
<dbReference type="PIRSF" id="PIRSF016202">
    <property type="entry name" value="PH1107"/>
    <property type="match status" value="1"/>
</dbReference>
<dbReference type="InterPro" id="IPR023296">
    <property type="entry name" value="Glyco_hydro_beta-prop_sf"/>
</dbReference>
<protein>
    <submittedName>
        <fullName evidence="4">Beta-1,4-mannooligosaccharide phosphorylase</fullName>
        <ecNumber evidence="4">2.4.1.-</ecNumber>
    </submittedName>
</protein>
<dbReference type="CDD" id="cd18612">
    <property type="entry name" value="GH130_Lin0857-like"/>
    <property type="match status" value="1"/>
</dbReference>
<reference evidence="4 5" key="1">
    <citation type="submission" date="2019-02" db="EMBL/GenBank/DDBJ databases">
        <title>Deep-cultivation of Planctomycetes and their phenomic and genomic characterization uncovers novel biology.</title>
        <authorList>
            <person name="Wiegand S."/>
            <person name="Jogler M."/>
            <person name="Boedeker C."/>
            <person name="Pinto D."/>
            <person name="Vollmers J."/>
            <person name="Rivas-Marin E."/>
            <person name="Kohn T."/>
            <person name="Peeters S.H."/>
            <person name="Heuer A."/>
            <person name="Rast P."/>
            <person name="Oberbeckmann S."/>
            <person name="Bunk B."/>
            <person name="Jeske O."/>
            <person name="Meyerdierks A."/>
            <person name="Storesund J.E."/>
            <person name="Kallscheuer N."/>
            <person name="Luecker S."/>
            <person name="Lage O.M."/>
            <person name="Pohl T."/>
            <person name="Merkel B.J."/>
            <person name="Hornburger P."/>
            <person name="Mueller R.-W."/>
            <person name="Bruemmer F."/>
            <person name="Labrenz M."/>
            <person name="Spormann A.M."/>
            <person name="Op Den Camp H."/>
            <person name="Overmann J."/>
            <person name="Amann R."/>
            <person name="Jetten M.S.M."/>
            <person name="Mascher T."/>
            <person name="Medema M.H."/>
            <person name="Devos D.P."/>
            <person name="Kaster A.-K."/>
            <person name="Ovreas L."/>
            <person name="Rohde M."/>
            <person name="Galperin M.Y."/>
            <person name="Jogler C."/>
        </authorList>
    </citation>
    <scope>NUCLEOTIDE SEQUENCE [LARGE SCALE GENOMIC DNA]</scope>
    <source>
        <strain evidence="4 5">Pla111</strain>
    </source>
</reference>
<keyword evidence="2 4" id="KW-0808">Transferase</keyword>
<dbReference type="PANTHER" id="PTHR34106">
    <property type="entry name" value="GLYCOSIDASE"/>
    <property type="match status" value="1"/>
</dbReference>
<evidence type="ECO:0000256" key="3">
    <source>
        <dbReference type="ARBA" id="ARBA00024356"/>
    </source>
</evidence>
<dbReference type="SUPFAM" id="SSF75005">
    <property type="entry name" value="Arabinanase/levansucrase/invertase"/>
    <property type="match status" value="1"/>
</dbReference>
<dbReference type="Pfam" id="PF04041">
    <property type="entry name" value="Glyco_hydro_130"/>
    <property type="match status" value="1"/>
</dbReference>
<comment type="caution">
    <text evidence="4">The sequence shown here is derived from an EMBL/GenBank/DDBJ whole genome shotgun (WGS) entry which is preliminary data.</text>
</comment>
<evidence type="ECO:0000313" key="4">
    <source>
        <dbReference type="EMBL" id="TWT41312.1"/>
    </source>
</evidence>
<gene>
    <name evidence="4" type="ORF">Pla111_30260</name>
</gene>
<dbReference type="InterPro" id="IPR007184">
    <property type="entry name" value="Mannoside_phosphorylase"/>
</dbReference>
<name>A0A5C5VUW3_9BACT</name>
<comment type="similarity">
    <text evidence="3">Belongs to the glycosyl hydrolase 130 family.</text>
</comment>
<evidence type="ECO:0000256" key="2">
    <source>
        <dbReference type="ARBA" id="ARBA00022679"/>
    </source>
</evidence>
<dbReference type="Gene3D" id="2.115.10.20">
    <property type="entry name" value="Glycosyl hydrolase domain, family 43"/>
    <property type="match status" value="1"/>
</dbReference>